<feature type="region of interest" description="Disordered" evidence="1">
    <location>
        <begin position="34"/>
        <end position="68"/>
    </location>
</feature>
<proteinExistence type="predicted"/>
<dbReference type="AlphaFoldDB" id="A0AAV1XQW7"/>
<gene>
    <name evidence="2" type="ORF">LLUT_LOCUS24768</name>
</gene>
<keyword evidence="3" id="KW-1185">Reference proteome</keyword>
<dbReference type="EMBL" id="CAXHTB010000017">
    <property type="protein sequence ID" value="CAL0323708.1"/>
    <property type="molecule type" value="Genomic_DNA"/>
</dbReference>
<reference evidence="2 3" key="1">
    <citation type="submission" date="2024-03" db="EMBL/GenBank/DDBJ databases">
        <authorList>
            <person name="Martinez-Hernandez J."/>
        </authorList>
    </citation>
    <scope>NUCLEOTIDE SEQUENCE [LARGE SCALE GENOMIC DNA]</scope>
</reference>
<name>A0AAV1XQW7_LUPLU</name>
<comment type="caution">
    <text evidence="2">The sequence shown here is derived from an EMBL/GenBank/DDBJ whole genome shotgun (WGS) entry which is preliminary data.</text>
</comment>
<evidence type="ECO:0000256" key="1">
    <source>
        <dbReference type="SAM" id="MobiDB-lite"/>
    </source>
</evidence>
<evidence type="ECO:0000313" key="2">
    <source>
        <dbReference type="EMBL" id="CAL0323708.1"/>
    </source>
</evidence>
<organism evidence="2 3">
    <name type="scientific">Lupinus luteus</name>
    <name type="common">European yellow lupine</name>
    <dbReference type="NCBI Taxonomy" id="3873"/>
    <lineage>
        <taxon>Eukaryota</taxon>
        <taxon>Viridiplantae</taxon>
        <taxon>Streptophyta</taxon>
        <taxon>Embryophyta</taxon>
        <taxon>Tracheophyta</taxon>
        <taxon>Spermatophyta</taxon>
        <taxon>Magnoliopsida</taxon>
        <taxon>eudicotyledons</taxon>
        <taxon>Gunneridae</taxon>
        <taxon>Pentapetalae</taxon>
        <taxon>rosids</taxon>
        <taxon>fabids</taxon>
        <taxon>Fabales</taxon>
        <taxon>Fabaceae</taxon>
        <taxon>Papilionoideae</taxon>
        <taxon>50 kb inversion clade</taxon>
        <taxon>genistoids sensu lato</taxon>
        <taxon>core genistoids</taxon>
        <taxon>Genisteae</taxon>
        <taxon>Lupinus</taxon>
    </lineage>
</organism>
<protein>
    <submittedName>
        <fullName evidence="2">Uncharacterized protein</fullName>
    </submittedName>
</protein>
<dbReference type="Proteomes" id="UP001497480">
    <property type="component" value="Unassembled WGS sequence"/>
</dbReference>
<accession>A0AAV1XQW7</accession>
<evidence type="ECO:0000313" key="3">
    <source>
        <dbReference type="Proteomes" id="UP001497480"/>
    </source>
</evidence>
<feature type="region of interest" description="Disordered" evidence="1">
    <location>
        <begin position="175"/>
        <end position="240"/>
    </location>
</feature>
<sequence length="240" mass="27642">MVSEPPIWRFLITTAAHSPQQLLSLSSLYGISHLPHRGKKPSRADSGSPGHRKGSGSSPKNDERKFRKDVKGLDVQMISFTLLIKVKKSCMEGLNIERESSRGQYLWKRSLTERANHPQEELMKVDQGTRRGLGQNRWMISTFFPRNSKEFESHGIAQYDFGSAKDDKLHSFDKSEEILHGRSKHRERRQSGSISVEEKPHRKSQSSPRRVDESRSRHKKRSRSKSVDDKHLFPKKFQGV</sequence>